<dbReference type="SUPFAM" id="SSF46785">
    <property type="entry name" value="Winged helix' DNA-binding domain"/>
    <property type="match status" value="1"/>
</dbReference>
<gene>
    <name evidence="6" type="ORF">SAMN05421742_102371</name>
</gene>
<dbReference type="Proteomes" id="UP000217076">
    <property type="component" value="Unassembled WGS sequence"/>
</dbReference>
<dbReference type="RefSeq" id="WP_092616287.1">
    <property type="nucleotide sequence ID" value="NZ_FNCV01000002.1"/>
</dbReference>
<comment type="similarity">
    <text evidence="1">Belongs to the LysR transcriptional regulatory family.</text>
</comment>
<dbReference type="InterPro" id="IPR050950">
    <property type="entry name" value="HTH-type_LysR_regulators"/>
</dbReference>
<dbReference type="FunFam" id="1.10.10.10:FF:000001">
    <property type="entry name" value="LysR family transcriptional regulator"/>
    <property type="match status" value="1"/>
</dbReference>
<dbReference type="PANTHER" id="PTHR30419">
    <property type="entry name" value="HTH-TYPE TRANSCRIPTIONAL REGULATOR YBHD"/>
    <property type="match status" value="1"/>
</dbReference>
<accession>A0A1G7WYU7</accession>
<dbReference type="Gene3D" id="1.10.10.10">
    <property type="entry name" value="Winged helix-like DNA-binding domain superfamily/Winged helix DNA-binding domain"/>
    <property type="match status" value="1"/>
</dbReference>
<dbReference type="InterPro" id="IPR036388">
    <property type="entry name" value="WH-like_DNA-bd_sf"/>
</dbReference>
<dbReference type="PRINTS" id="PR00039">
    <property type="entry name" value="HTHLYSR"/>
</dbReference>
<dbReference type="InterPro" id="IPR000847">
    <property type="entry name" value="LysR_HTH_N"/>
</dbReference>
<evidence type="ECO:0000313" key="6">
    <source>
        <dbReference type="EMBL" id="SDG77122.1"/>
    </source>
</evidence>
<evidence type="ECO:0000256" key="3">
    <source>
        <dbReference type="ARBA" id="ARBA00023125"/>
    </source>
</evidence>
<dbReference type="GO" id="GO:0003700">
    <property type="term" value="F:DNA-binding transcription factor activity"/>
    <property type="evidence" value="ECO:0007669"/>
    <property type="project" value="InterPro"/>
</dbReference>
<dbReference type="OrthoDB" id="8479357at2"/>
<proteinExistence type="inferred from homology"/>
<dbReference type="Gene3D" id="3.40.190.290">
    <property type="match status" value="1"/>
</dbReference>
<dbReference type="GO" id="GO:0005829">
    <property type="term" value="C:cytosol"/>
    <property type="evidence" value="ECO:0007669"/>
    <property type="project" value="TreeGrafter"/>
</dbReference>
<keyword evidence="3" id="KW-0238">DNA-binding</keyword>
<feature type="domain" description="HTH lysR-type" evidence="5">
    <location>
        <begin position="1"/>
        <end position="58"/>
    </location>
</feature>
<protein>
    <submittedName>
        <fullName evidence="6">LysR family transcriptional regulator, nitrogen assimilation regulatory protein</fullName>
    </submittedName>
</protein>
<evidence type="ECO:0000256" key="1">
    <source>
        <dbReference type="ARBA" id="ARBA00009437"/>
    </source>
</evidence>
<evidence type="ECO:0000313" key="7">
    <source>
        <dbReference type="Proteomes" id="UP000217076"/>
    </source>
</evidence>
<dbReference type="Pfam" id="PF00126">
    <property type="entry name" value="HTH_1"/>
    <property type="match status" value="1"/>
</dbReference>
<keyword evidence="4" id="KW-0804">Transcription</keyword>
<sequence>MDIAALRALLTIADCASISRAAERLDTAQPALSRQLKRLEDEVGTPLFARHGRGVKPTAAGRALIARAEPLVRQFTSLEAELKGNATPAGEVVLGVPPTAALVLLPEVVADFAARHPRVRLKVVEGFSGFVTEWLEAGRLDLGILYHAAPGSGLHLEPLLDEPLVLVSAPGSDPQTGHPLPLAKALTRRLILPSPPHGLRVLVDQAAARLGVRPWIDPEVEGLPAIKGLVAKGLGDTLLPAAAVAEEVAAGRLTTRHLENPGLSRRLVLARPAGRTPTTATTRLAETVHNQVHHLLATGRWPAHRPT</sequence>
<dbReference type="PROSITE" id="PS50931">
    <property type="entry name" value="HTH_LYSR"/>
    <property type="match status" value="1"/>
</dbReference>
<evidence type="ECO:0000259" key="5">
    <source>
        <dbReference type="PROSITE" id="PS50931"/>
    </source>
</evidence>
<dbReference type="GO" id="GO:0003677">
    <property type="term" value="F:DNA binding"/>
    <property type="evidence" value="ECO:0007669"/>
    <property type="project" value="UniProtKB-KW"/>
</dbReference>
<evidence type="ECO:0000256" key="4">
    <source>
        <dbReference type="ARBA" id="ARBA00023163"/>
    </source>
</evidence>
<keyword evidence="7" id="KW-1185">Reference proteome</keyword>
<dbReference type="InterPro" id="IPR005119">
    <property type="entry name" value="LysR_subst-bd"/>
</dbReference>
<organism evidence="6 7">
    <name type="scientific">Roseospirillum parvum</name>
    <dbReference type="NCBI Taxonomy" id="83401"/>
    <lineage>
        <taxon>Bacteria</taxon>
        <taxon>Pseudomonadati</taxon>
        <taxon>Pseudomonadota</taxon>
        <taxon>Alphaproteobacteria</taxon>
        <taxon>Rhodospirillales</taxon>
        <taxon>Rhodospirillaceae</taxon>
        <taxon>Roseospirillum</taxon>
    </lineage>
</organism>
<evidence type="ECO:0000256" key="2">
    <source>
        <dbReference type="ARBA" id="ARBA00023015"/>
    </source>
</evidence>
<dbReference type="STRING" id="83401.SAMN05421742_102371"/>
<name>A0A1G7WYU7_9PROT</name>
<dbReference type="SUPFAM" id="SSF53850">
    <property type="entry name" value="Periplasmic binding protein-like II"/>
    <property type="match status" value="1"/>
</dbReference>
<keyword evidence="2" id="KW-0805">Transcription regulation</keyword>
<dbReference type="PANTHER" id="PTHR30419:SF8">
    <property type="entry name" value="NITROGEN ASSIMILATION TRANSCRIPTIONAL ACTIVATOR-RELATED"/>
    <property type="match status" value="1"/>
</dbReference>
<dbReference type="EMBL" id="FNCV01000002">
    <property type="protein sequence ID" value="SDG77122.1"/>
    <property type="molecule type" value="Genomic_DNA"/>
</dbReference>
<dbReference type="InterPro" id="IPR036390">
    <property type="entry name" value="WH_DNA-bd_sf"/>
</dbReference>
<reference evidence="7" key="1">
    <citation type="submission" date="2016-10" db="EMBL/GenBank/DDBJ databases">
        <authorList>
            <person name="Varghese N."/>
            <person name="Submissions S."/>
        </authorList>
    </citation>
    <scope>NUCLEOTIDE SEQUENCE [LARGE SCALE GENOMIC DNA]</scope>
    <source>
        <strain evidence="7">930I</strain>
    </source>
</reference>
<dbReference type="Pfam" id="PF03466">
    <property type="entry name" value="LysR_substrate"/>
    <property type="match status" value="1"/>
</dbReference>
<dbReference type="AlphaFoldDB" id="A0A1G7WYU7"/>